<dbReference type="InterPro" id="IPR025489">
    <property type="entry name" value="DUF4381"/>
</dbReference>
<protein>
    <recommendedName>
        <fullName evidence="4">DUF4381 domain-containing protein</fullName>
    </recommendedName>
</protein>
<dbReference type="STRING" id="1127673.GLIP_2626"/>
<dbReference type="RefSeq" id="WP_008845056.1">
    <property type="nucleotide sequence ID" value="NZ_BAEN01000049.1"/>
</dbReference>
<organism evidence="2 3">
    <name type="scientific">Aliiglaciecola lipolytica E3</name>
    <dbReference type="NCBI Taxonomy" id="1127673"/>
    <lineage>
        <taxon>Bacteria</taxon>
        <taxon>Pseudomonadati</taxon>
        <taxon>Pseudomonadota</taxon>
        <taxon>Gammaproteobacteria</taxon>
        <taxon>Alteromonadales</taxon>
        <taxon>Alteromonadaceae</taxon>
        <taxon>Aliiglaciecola</taxon>
    </lineage>
</organism>
<evidence type="ECO:0008006" key="4">
    <source>
        <dbReference type="Google" id="ProtNLM"/>
    </source>
</evidence>
<dbReference type="Proteomes" id="UP000006334">
    <property type="component" value="Unassembled WGS sequence"/>
</dbReference>
<keyword evidence="1" id="KW-0472">Membrane</keyword>
<reference evidence="2 3" key="1">
    <citation type="journal article" date="2017" name="Antonie Van Leeuwenhoek">
        <title>Rhizobium rhizosphaerae sp. nov., a novel species isolated from rice rhizosphere.</title>
        <authorList>
            <person name="Zhao J.J."/>
            <person name="Zhang J."/>
            <person name="Zhang R.J."/>
            <person name="Zhang C.W."/>
            <person name="Yin H.Q."/>
            <person name="Zhang X.X."/>
        </authorList>
    </citation>
    <scope>NUCLEOTIDE SEQUENCE [LARGE SCALE GENOMIC DNA]</scope>
    <source>
        <strain evidence="2 3">E3</strain>
    </source>
</reference>
<evidence type="ECO:0000313" key="2">
    <source>
        <dbReference type="EMBL" id="GAC15251.1"/>
    </source>
</evidence>
<evidence type="ECO:0000256" key="1">
    <source>
        <dbReference type="SAM" id="Phobius"/>
    </source>
</evidence>
<dbReference type="OrthoDB" id="283083at2"/>
<proteinExistence type="predicted"/>
<keyword evidence="3" id="KW-1185">Reference proteome</keyword>
<dbReference type="AlphaFoldDB" id="K6XUA2"/>
<dbReference type="eggNOG" id="ENOG50331W9">
    <property type="taxonomic scope" value="Bacteria"/>
</dbReference>
<name>K6XUA2_9ALTE</name>
<keyword evidence="1" id="KW-1133">Transmembrane helix</keyword>
<accession>K6XUA2</accession>
<dbReference type="Pfam" id="PF14316">
    <property type="entry name" value="DUF4381"/>
    <property type="match status" value="1"/>
</dbReference>
<gene>
    <name evidence="2" type="ORF">GLIP_2626</name>
</gene>
<comment type="caution">
    <text evidence="2">The sequence shown here is derived from an EMBL/GenBank/DDBJ whole genome shotgun (WGS) entry which is preliminary data.</text>
</comment>
<evidence type="ECO:0000313" key="3">
    <source>
        <dbReference type="Proteomes" id="UP000006334"/>
    </source>
</evidence>
<sequence>MNPLDQLADIQLPQEVSMWPLAWGWWVSALMVVIAIASIIYFVRSYILKRKAKKAALLALSKLDLNHPKAASQINIVLKRAALSYFEQEHVAALHGSQWCDFLTSQLPKKQQQSYQQKIRQFTESLYQENQTNNAEANMQLAKLWIKSALPPRNVSTQHVTEVEAENV</sequence>
<keyword evidence="1" id="KW-0812">Transmembrane</keyword>
<dbReference type="EMBL" id="BAEN01000049">
    <property type="protein sequence ID" value="GAC15251.1"/>
    <property type="molecule type" value="Genomic_DNA"/>
</dbReference>
<feature type="transmembrane region" description="Helical" evidence="1">
    <location>
        <begin position="23"/>
        <end position="43"/>
    </location>
</feature>